<keyword evidence="2" id="KW-0812">Transmembrane</keyword>
<evidence type="ECO:0000313" key="3">
    <source>
        <dbReference type="EMBL" id="ORX36501.1"/>
    </source>
</evidence>
<dbReference type="GeneID" id="33557982"/>
<evidence type="ECO:0008006" key="5">
    <source>
        <dbReference type="Google" id="ProtNLM"/>
    </source>
</evidence>
<protein>
    <recommendedName>
        <fullName evidence="5">Transmembrane protein</fullName>
    </recommendedName>
</protein>
<feature type="transmembrane region" description="Helical" evidence="2">
    <location>
        <begin position="232"/>
        <end position="252"/>
    </location>
</feature>
<keyword evidence="2" id="KW-1133">Transmembrane helix</keyword>
<evidence type="ECO:0000313" key="4">
    <source>
        <dbReference type="Proteomes" id="UP000193218"/>
    </source>
</evidence>
<evidence type="ECO:0000256" key="2">
    <source>
        <dbReference type="SAM" id="Phobius"/>
    </source>
</evidence>
<feature type="compositionally biased region" description="Low complexity" evidence="1">
    <location>
        <begin position="302"/>
        <end position="322"/>
    </location>
</feature>
<evidence type="ECO:0000256" key="1">
    <source>
        <dbReference type="SAM" id="MobiDB-lite"/>
    </source>
</evidence>
<sequence>MSSVSDQDLSKFNFPGGFPSSRDLAPSIVFLLAYIATTPILVWRLWKKEYRTLCLIRPTLFLLARYVMLVLRAYMSKHSYGENELIAELVVVSTGTLFLVDPLTELWKRNVTTAVAKDVAPKWVRRVSIILSLGVLAAIGTSVAAASQISGAMDGSSSLSTVLTLRKASAIVTVAVIVCILIAAILTHMSFGLAIRNTLFVVGCSLCLLVISTYRVVQTYSTNPDSAVHKPVVFWICQMVFELIVFVSLISIPIPAWFPSTRTPAEAEQISQAEYGKSEASNGMTMYPVQYHSAGQSRGPAQSQQQSYPQYQPNNNQTYPSR</sequence>
<dbReference type="InParanoid" id="A0A1Y1UEK9"/>
<keyword evidence="2" id="KW-0472">Membrane</keyword>
<feature type="transmembrane region" description="Helical" evidence="2">
    <location>
        <begin position="86"/>
        <end position="107"/>
    </location>
</feature>
<feature type="transmembrane region" description="Helical" evidence="2">
    <location>
        <begin position="24"/>
        <end position="43"/>
    </location>
</feature>
<organism evidence="3 4">
    <name type="scientific">Kockovaella imperatae</name>
    <dbReference type="NCBI Taxonomy" id="4999"/>
    <lineage>
        <taxon>Eukaryota</taxon>
        <taxon>Fungi</taxon>
        <taxon>Dikarya</taxon>
        <taxon>Basidiomycota</taxon>
        <taxon>Agaricomycotina</taxon>
        <taxon>Tremellomycetes</taxon>
        <taxon>Tremellales</taxon>
        <taxon>Cuniculitremaceae</taxon>
        <taxon>Kockovaella</taxon>
    </lineage>
</organism>
<comment type="caution">
    <text evidence="3">The sequence shown here is derived from an EMBL/GenBank/DDBJ whole genome shotgun (WGS) entry which is preliminary data.</text>
</comment>
<feature type="transmembrane region" description="Helical" evidence="2">
    <location>
        <begin position="199"/>
        <end position="217"/>
    </location>
</feature>
<dbReference type="AlphaFoldDB" id="A0A1Y1UEK9"/>
<reference evidence="3 4" key="1">
    <citation type="submission" date="2017-03" db="EMBL/GenBank/DDBJ databases">
        <title>Widespread Adenine N6-methylation of Active Genes in Fungi.</title>
        <authorList>
            <consortium name="DOE Joint Genome Institute"/>
            <person name="Mondo S.J."/>
            <person name="Dannebaum R.O."/>
            <person name="Kuo R.C."/>
            <person name="Louie K.B."/>
            <person name="Bewick A.J."/>
            <person name="Labutti K."/>
            <person name="Haridas S."/>
            <person name="Kuo A."/>
            <person name="Salamov A."/>
            <person name="Ahrendt S.R."/>
            <person name="Lau R."/>
            <person name="Bowen B.P."/>
            <person name="Lipzen A."/>
            <person name="Sullivan W."/>
            <person name="Andreopoulos W.B."/>
            <person name="Clum A."/>
            <person name="Lindquist E."/>
            <person name="Daum C."/>
            <person name="Northen T.R."/>
            <person name="Ramamoorthy G."/>
            <person name="Schmitz R.J."/>
            <person name="Gryganskyi A."/>
            <person name="Culley D."/>
            <person name="Magnuson J."/>
            <person name="James T.Y."/>
            <person name="O'Malley M.A."/>
            <person name="Stajich J.E."/>
            <person name="Spatafora J.W."/>
            <person name="Visel A."/>
            <person name="Grigoriev I.V."/>
        </authorList>
    </citation>
    <scope>NUCLEOTIDE SEQUENCE [LARGE SCALE GENOMIC DNA]</scope>
    <source>
        <strain evidence="3 4">NRRL Y-17943</strain>
    </source>
</reference>
<feature type="transmembrane region" description="Helical" evidence="2">
    <location>
        <begin position="127"/>
        <end position="149"/>
    </location>
</feature>
<accession>A0A1Y1UEK9</accession>
<feature type="transmembrane region" description="Helical" evidence="2">
    <location>
        <begin position="55"/>
        <end position="74"/>
    </location>
</feature>
<dbReference type="OrthoDB" id="2562239at2759"/>
<name>A0A1Y1UEK9_9TREE</name>
<dbReference type="Proteomes" id="UP000193218">
    <property type="component" value="Unassembled WGS sequence"/>
</dbReference>
<keyword evidence="4" id="KW-1185">Reference proteome</keyword>
<dbReference type="EMBL" id="NBSH01000008">
    <property type="protein sequence ID" value="ORX36501.1"/>
    <property type="molecule type" value="Genomic_DNA"/>
</dbReference>
<feature type="transmembrane region" description="Helical" evidence="2">
    <location>
        <begin position="169"/>
        <end position="187"/>
    </location>
</feature>
<proteinExistence type="predicted"/>
<gene>
    <name evidence="3" type="ORF">BD324DRAFT_629087</name>
</gene>
<feature type="region of interest" description="Disordered" evidence="1">
    <location>
        <begin position="293"/>
        <end position="322"/>
    </location>
</feature>
<dbReference type="RefSeq" id="XP_021870602.1">
    <property type="nucleotide sequence ID" value="XM_022016173.1"/>
</dbReference>